<dbReference type="AlphaFoldDB" id="A0A1M5KKP1"/>
<dbReference type="GO" id="GO:0043937">
    <property type="term" value="P:regulation of sporulation"/>
    <property type="evidence" value="ECO:0007669"/>
    <property type="project" value="InterPro"/>
</dbReference>
<evidence type="ECO:0000256" key="3">
    <source>
        <dbReference type="ARBA" id="ARBA00023306"/>
    </source>
</evidence>
<sequence>MSFSQEVKNELTRVMPDKMCCQKAELAAFLAAAATIRKEKEEVFLRIETESASSARKVFLLIKRTSPWQPAVRMENKKRFNKERIYVVNVPLKTPEDYAFLNAFWPLDSRGEIKGRKVIKEMVSRNCCRRSYMRGIFLSRGFISRPEEQYHLEITLPEEGMAGEVQKILQKLGLEAKKVERKNMPVLYIKDSEKIGDFLRIIGASKALLHYENVRIIKSMRNDINRQVNCETANLTKTIDASMRQIELLERLKKEKGFNILSPPLRELALLRLEYPDLSLKELGEMLDPPLSKSGVAYRMRKLEKTAEDLLHEL</sequence>
<dbReference type="HAMAP" id="MF_01420">
    <property type="entry name" value="HTH_type_WhiA"/>
    <property type="match status" value="1"/>
</dbReference>
<feature type="domain" description="WhiA LAGLIDADG-like" evidence="7">
    <location>
        <begin position="130"/>
        <end position="221"/>
    </location>
</feature>
<dbReference type="Pfam" id="PF02650">
    <property type="entry name" value="HTH_WhiA"/>
    <property type="match status" value="1"/>
</dbReference>
<reference evidence="9" key="1">
    <citation type="submission" date="2016-11" db="EMBL/GenBank/DDBJ databases">
        <authorList>
            <person name="Varghese N."/>
            <person name="Submissions S."/>
        </authorList>
    </citation>
    <scope>NUCLEOTIDE SEQUENCE [LARGE SCALE GENOMIC DNA]</scope>
    <source>
        <strain evidence="9">DSM 11003</strain>
    </source>
</reference>
<evidence type="ECO:0000259" key="7">
    <source>
        <dbReference type="Pfam" id="PF14527"/>
    </source>
</evidence>
<evidence type="ECO:0000313" key="8">
    <source>
        <dbReference type="EMBL" id="SHG53326.1"/>
    </source>
</evidence>
<comment type="function">
    <text evidence="4">Involved in cell division and chromosome segregation.</text>
</comment>
<proteinExistence type="inferred from homology"/>
<evidence type="ECO:0000313" key="9">
    <source>
        <dbReference type="Proteomes" id="UP000242329"/>
    </source>
</evidence>
<dbReference type="PANTHER" id="PTHR37307">
    <property type="entry name" value="CELL DIVISION PROTEIN WHIA-RELATED"/>
    <property type="match status" value="1"/>
</dbReference>
<keyword evidence="3 4" id="KW-0131">Cell cycle</keyword>
<dbReference type="Pfam" id="PF10298">
    <property type="entry name" value="WhiA_N"/>
    <property type="match status" value="1"/>
</dbReference>
<feature type="domain" description="Sporulation regulator WhiA C-terminal" evidence="5">
    <location>
        <begin position="224"/>
        <end position="306"/>
    </location>
</feature>
<dbReference type="OrthoDB" id="401278at2"/>
<dbReference type="GO" id="GO:0003677">
    <property type="term" value="F:DNA binding"/>
    <property type="evidence" value="ECO:0007669"/>
    <property type="project" value="UniProtKB-UniRule"/>
</dbReference>
<dbReference type="Pfam" id="PF14527">
    <property type="entry name" value="LAGLIDADG_WhiA"/>
    <property type="match status" value="1"/>
</dbReference>
<dbReference type="InterPro" id="IPR018478">
    <property type="entry name" value="Sporu_reg_WhiA_N_dom"/>
</dbReference>
<accession>A0A1M5KKP1</accession>
<dbReference type="STRING" id="1123382.SAMN02745221_00419"/>
<organism evidence="8 9">
    <name type="scientific">Thermosyntropha lipolytica DSM 11003</name>
    <dbReference type="NCBI Taxonomy" id="1123382"/>
    <lineage>
        <taxon>Bacteria</taxon>
        <taxon>Bacillati</taxon>
        <taxon>Bacillota</taxon>
        <taxon>Clostridia</taxon>
        <taxon>Eubacteriales</taxon>
        <taxon>Syntrophomonadaceae</taxon>
        <taxon>Thermosyntropha</taxon>
    </lineage>
</organism>
<evidence type="ECO:0000256" key="2">
    <source>
        <dbReference type="ARBA" id="ARBA00023125"/>
    </source>
</evidence>
<name>A0A1M5KKP1_9FIRM</name>
<feature type="domain" description="Sporulation transcription regulator WhiA N-terminal" evidence="6">
    <location>
        <begin position="20"/>
        <end position="93"/>
    </location>
</feature>
<dbReference type="EMBL" id="FQWY01000005">
    <property type="protein sequence ID" value="SHG53326.1"/>
    <property type="molecule type" value="Genomic_DNA"/>
</dbReference>
<dbReference type="InterPro" id="IPR003802">
    <property type="entry name" value="Sporulation_regulator_WhiA"/>
</dbReference>
<evidence type="ECO:0000259" key="6">
    <source>
        <dbReference type="Pfam" id="PF10298"/>
    </source>
</evidence>
<dbReference type="InterPro" id="IPR027434">
    <property type="entry name" value="Homing_endonucl"/>
</dbReference>
<dbReference type="InterPro" id="IPR023054">
    <property type="entry name" value="Sporulation_regulator_WhiA_C"/>
</dbReference>
<dbReference type="SUPFAM" id="SSF55608">
    <property type="entry name" value="Homing endonucleases"/>
    <property type="match status" value="1"/>
</dbReference>
<gene>
    <name evidence="4" type="primary">whiA</name>
    <name evidence="8" type="ORF">SAMN02745221_00419</name>
</gene>
<protein>
    <recommendedName>
        <fullName evidence="4">Probable cell division protein WhiA</fullName>
    </recommendedName>
</protein>
<dbReference type="NCBIfam" id="TIGR00647">
    <property type="entry name" value="DNA_bind_WhiA"/>
    <property type="match status" value="1"/>
</dbReference>
<keyword evidence="1 4" id="KW-0132">Cell division</keyword>
<keyword evidence="9" id="KW-1185">Reference proteome</keyword>
<dbReference type="RefSeq" id="WP_073089435.1">
    <property type="nucleotide sequence ID" value="NZ_FQWY01000005.1"/>
</dbReference>
<comment type="similarity">
    <text evidence="4">Belongs to the WhiA family.</text>
</comment>
<dbReference type="Gene3D" id="3.10.28.10">
    <property type="entry name" value="Homing endonucleases"/>
    <property type="match status" value="1"/>
</dbReference>
<evidence type="ECO:0000259" key="5">
    <source>
        <dbReference type="Pfam" id="PF02650"/>
    </source>
</evidence>
<dbReference type="PANTHER" id="PTHR37307:SF1">
    <property type="entry name" value="CELL DIVISION PROTEIN WHIA-RELATED"/>
    <property type="match status" value="1"/>
</dbReference>
<dbReference type="InterPro" id="IPR039518">
    <property type="entry name" value="WhiA_LAGLIDADG_dom"/>
</dbReference>
<evidence type="ECO:0000256" key="1">
    <source>
        <dbReference type="ARBA" id="ARBA00022618"/>
    </source>
</evidence>
<evidence type="ECO:0000256" key="4">
    <source>
        <dbReference type="HAMAP-Rule" id="MF_01420"/>
    </source>
</evidence>
<dbReference type="Proteomes" id="UP000242329">
    <property type="component" value="Unassembled WGS sequence"/>
</dbReference>
<keyword evidence="2 4" id="KW-0238">DNA-binding</keyword>
<dbReference type="GO" id="GO:0051301">
    <property type="term" value="P:cell division"/>
    <property type="evidence" value="ECO:0007669"/>
    <property type="project" value="UniProtKB-UniRule"/>
</dbReference>